<dbReference type="CDD" id="cd14332">
    <property type="entry name" value="UBA_RuvA_C"/>
    <property type="match status" value="1"/>
</dbReference>
<dbReference type="Gene3D" id="2.40.50.140">
    <property type="entry name" value="Nucleic acid-binding proteins"/>
    <property type="match status" value="1"/>
</dbReference>
<dbReference type="SMART" id="SM00278">
    <property type="entry name" value="HhH1"/>
    <property type="match status" value="2"/>
</dbReference>
<dbReference type="SUPFAM" id="SSF47781">
    <property type="entry name" value="RuvA domain 2-like"/>
    <property type="match status" value="1"/>
</dbReference>
<reference evidence="8" key="2">
    <citation type="journal article" date="2021" name="PeerJ">
        <title>Extensive microbial diversity within the chicken gut microbiome revealed by metagenomics and culture.</title>
        <authorList>
            <person name="Gilroy R."/>
            <person name="Ravi A."/>
            <person name="Getino M."/>
            <person name="Pursley I."/>
            <person name="Horton D.L."/>
            <person name="Alikhan N.F."/>
            <person name="Baker D."/>
            <person name="Gharbi K."/>
            <person name="Hall N."/>
            <person name="Watson M."/>
            <person name="Adriaenssens E.M."/>
            <person name="Foster-Nyarko E."/>
            <person name="Jarju S."/>
            <person name="Secka A."/>
            <person name="Antonio M."/>
            <person name="Oren A."/>
            <person name="Chaudhuri R.R."/>
            <person name="La Ragione R."/>
            <person name="Hildebrand F."/>
            <person name="Pallen M.J."/>
        </authorList>
    </citation>
    <scope>NUCLEOTIDE SEQUENCE</scope>
    <source>
        <strain evidence="8">F6-4510</strain>
    </source>
</reference>
<dbReference type="Pfam" id="PF01330">
    <property type="entry name" value="RuvA_N"/>
    <property type="match status" value="1"/>
</dbReference>
<keyword evidence="4 6" id="KW-0233">DNA recombination</keyword>
<comment type="domain">
    <text evidence="6">Has three domains with a flexible linker between the domains II and III and assumes an 'L' shape. Domain III is highly mobile and contacts RuvB.</text>
</comment>
<dbReference type="InterPro" id="IPR011114">
    <property type="entry name" value="RuvA_C"/>
</dbReference>
<dbReference type="EMBL" id="JADIMX010000034">
    <property type="protein sequence ID" value="MBO8434025.1"/>
    <property type="molecule type" value="Genomic_DNA"/>
</dbReference>
<dbReference type="GO" id="GO:0009379">
    <property type="term" value="C:Holliday junction helicase complex"/>
    <property type="evidence" value="ECO:0007669"/>
    <property type="project" value="InterPro"/>
</dbReference>
<proteinExistence type="inferred from homology"/>
<reference evidence="8" key="1">
    <citation type="submission" date="2020-10" db="EMBL/GenBank/DDBJ databases">
        <authorList>
            <person name="Gilroy R."/>
        </authorList>
    </citation>
    <scope>NUCLEOTIDE SEQUENCE</scope>
    <source>
        <strain evidence="8">F6-4510</strain>
    </source>
</reference>
<dbReference type="Proteomes" id="UP000823611">
    <property type="component" value="Unassembled WGS sequence"/>
</dbReference>
<keyword evidence="1 6" id="KW-0963">Cytoplasm</keyword>
<organism evidence="8 9">
    <name type="scientific">Candidatus Fimicola merdigallinarum</name>
    <dbReference type="NCBI Taxonomy" id="2840819"/>
    <lineage>
        <taxon>Bacteria</taxon>
        <taxon>Bacillati</taxon>
        <taxon>Bacillota</taxon>
        <taxon>Clostridia</taxon>
        <taxon>Lachnospirales</taxon>
        <taxon>Lachnospiraceae</taxon>
        <taxon>Lachnospiraceae incertae sedis</taxon>
        <taxon>Candidatus Fimicola</taxon>
    </lineage>
</organism>
<protein>
    <recommendedName>
        <fullName evidence="6">Holliday junction branch migration complex subunit RuvA</fullName>
    </recommendedName>
</protein>
<dbReference type="GO" id="GO:0005737">
    <property type="term" value="C:cytoplasm"/>
    <property type="evidence" value="ECO:0007669"/>
    <property type="project" value="UniProtKB-SubCell"/>
</dbReference>
<evidence type="ECO:0000256" key="2">
    <source>
        <dbReference type="ARBA" id="ARBA00022763"/>
    </source>
</evidence>
<dbReference type="HAMAP" id="MF_00031">
    <property type="entry name" value="DNA_HJ_migration_RuvA"/>
    <property type="match status" value="1"/>
</dbReference>
<feature type="domain" description="Helix-hairpin-helix DNA-binding motif class 1" evidence="7">
    <location>
        <begin position="108"/>
        <end position="127"/>
    </location>
</feature>
<dbReference type="GO" id="GO:0006281">
    <property type="term" value="P:DNA repair"/>
    <property type="evidence" value="ECO:0007669"/>
    <property type="project" value="UniProtKB-UniRule"/>
</dbReference>
<keyword evidence="3 6" id="KW-0238">DNA-binding</keyword>
<feature type="domain" description="Helix-hairpin-helix DNA-binding motif class 1" evidence="7">
    <location>
        <begin position="73"/>
        <end position="92"/>
    </location>
</feature>
<comment type="function">
    <text evidence="6">The RuvA-RuvB-RuvC complex processes Holliday junction (HJ) DNA during genetic recombination and DNA repair, while the RuvA-RuvB complex plays an important role in the rescue of blocked DNA replication forks via replication fork reversal (RFR). RuvA specifically binds to HJ cruciform DNA, conferring on it an open structure. The RuvB hexamer acts as an ATP-dependent pump, pulling dsDNA into and through the RuvAB complex. HJ branch migration allows RuvC to scan DNA until it finds its consensus sequence, where it cleaves and resolves the cruciform DNA.</text>
</comment>
<comment type="caution">
    <text evidence="6">Lacks conserved residue(s) required for the propagation of feature annotation.</text>
</comment>
<dbReference type="NCBIfam" id="TIGR00084">
    <property type="entry name" value="ruvA"/>
    <property type="match status" value="1"/>
</dbReference>
<gene>
    <name evidence="6 8" type="primary">ruvA</name>
    <name evidence="8" type="ORF">IAC55_01720</name>
</gene>
<dbReference type="Gene3D" id="1.10.150.20">
    <property type="entry name" value="5' to 3' exonuclease, C-terminal subdomain"/>
    <property type="match status" value="1"/>
</dbReference>
<sequence>MISYVKGSLEYVSEGFIIVDNNGIGYKIYVSPKLMAGLGDIGSQVKIFTYTSVREDDISLYGFENFDELEIFNKLITVSGIGPKGALGIISTLPPKDFVMAVISEDVKEISKAQGVGKKTAQRIILELKDKFKSEDFIESTAFGESNGLAGDIVGDPKFETIEALSSLGYSRSESAKAVSDVYEEGLSTEDLLKLALKKLAKF</sequence>
<dbReference type="InterPro" id="IPR000085">
    <property type="entry name" value="RuvA"/>
</dbReference>
<evidence type="ECO:0000256" key="5">
    <source>
        <dbReference type="ARBA" id="ARBA00023204"/>
    </source>
</evidence>
<keyword evidence="2 6" id="KW-0227">DNA damage</keyword>
<comment type="subcellular location">
    <subcellularLocation>
        <location evidence="6">Cytoplasm</location>
    </subcellularLocation>
</comment>
<dbReference type="GO" id="GO:0005524">
    <property type="term" value="F:ATP binding"/>
    <property type="evidence" value="ECO:0007669"/>
    <property type="project" value="InterPro"/>
</dbReference>
<keyword evidence="5 6" id="KW-0234">DNA repair</keyword>
<dbReference type="GO" id="GO:0009378">
    <property type="term" value="F:four-way junction helicase activity"/>
    <property type="evidence" value="ECO:0007669"/>
    <property type="project" value="InterPro"/>
</dbReference>
<dbReference type="SUPFAM" id="SSF50249">
    <property type="entry name" value="Nucleic acid-binding proteins"/>
    <property type="match status" value="1"/>
</dbReference>
<dbReference type="Pfam" id="PF07499">
    <property type="entry name" value="RuvA_C"/>
    <property type="match status" value="1"/>
</dbReference>
<evidence type="ECO:0000256" key="3">
    <source>
        <dbReference type="ARBA" id="ARBA00023125"/>
    </source>
</evidence>
<comment type="subunit">
    <text evidence="6">Homotetramer. Forms an RuvA(8)-RuvB(12)-Holliday junction (HJ) complex. HJ DNA is sandwiched between 2 RuvA tetramers; dsDNA enters through RuvA and exits via RuvB. An RuvB hexamer assembles on each DNA strand where it exits the tetramer. Each RuvB hexamer is contacted by two RuvA subunits (via domain III) on 2 adjacent RuvB subunits; this complex drives branch migration. In the full resolvosome a probable DNA-RuvA(4)-RuvB(12)-RuvC(2) complex forms which resolves the HJ.</text>
</comment>
<dbReference type="InterPro" id="IPR036267">
    <property type="entry name" value="RuvA_C_sf"/>
</dbReference>
<dbReference type="InterPro" id="IPR012340">
    <property type="entry name" value="NA-bd_OB-fold"/>
</dbReference>
<dbReference type="GO" id="GO:0000400">
    <property type="term" value="F:four-way junction DNA binding"/>
    <property type="evidence" value="ECO:0007669"/>
    <property type="project" value="UniProtKB-UniRule"/>
</dbReference>
<feature type="region of interest" description="Domain I" evidence="6">
    <location>
        <begin position="1"/>
        <end position="64"/>
    </location>
</feature>
<evidence type="ECO:0000256" key="1">
    <source>
        <dbReference type="ARBA" id="ARBA00022490"/>
    </source>
</evidence>
<evidence type="ECO:0000256" key="6">
    <source>
        <dbReference type="HAMAP-Rule" id="MF_00031"/>
    </source>
</evidence>
<evidence type="ECO:0000313" key="8">
    <source>
        <dbReference type="EMBL" id="MBO8434025.1"/>
    </source>
</evidence>
<dbReference type="Gene3D" id="1.10.8.10">
    <property type="entry name" value="DNA helicase RuvA subunit, C-terminal domain"/>
    <property type="match status" value="1"/>
</dbReference>
<dbReference type="SUPFAM" id="SSF46929">
    <property type="entry name" value="DNA helicase RuvA subunit, C-terminal domain"/>
    <property type="match status" value="1"/>
</dbReference>
<dbReference type="AlphaFoldDB" id="A0A9D9DW47"/>
<dbReference type="GO" id="GO:0048476">
    <property type="term" value="C:Holliday junction resolvase complex"/>
    <property type="evidence" value="ECO:0007669"/>
    <property type="project" value="UniProtKB-UniRule"/>
</dbReference>
<comment type="similarity">
    <text evidence="6">Belongs to the RuvA family.</text>
</comment>
<dbReference type="InterPro" id="IPR010994">
    <property type="entry name" value="RuvA_2-like"/>
</dbReference>
<dbReference type="Pfam" id="PF14520">
    <property type="entry name" value="HHH_5"/>
    <property type="match status" value="1"/>
</dbReference>
<evidence type="ECO:0000313" key="9">
    <source>
        <dbReference type="Proteomes" id="UP000823611"/>
    </source>
</evidence>
<comment type="caution">
    <text evidence="8">The sequence shown here is derived from an EMBL/GenBank/DDBJ whole genome shotgun (WGS) entry which is preliminary data.</text>
</comment>
<name>A0A9D9DW47_9FIRM</name>
<evidence type="ECO:0000259" key="7">
    <source>
        <dbReference type="SMART" id="SM00278"/>
    </source>
</evidence>
<accession>A0A9D9DW47</accession>
<dbReference type="GO" id="GO:0006310">
    <property type="term" value="P:DNA recombination"/>
    <property type="evidence" value="ECO:0007669"/>
    <property type="project" value="UniProtKB-UniRule"/>
</dbReference>
<feature type="region of interest" description="Domain III" evidence="6">
    <location>
        <begin position="160"/>
        <end position="203"/>
    </location>
</feature>
<dbReference type="InterPro" id="IPR003583">
    <property type="entry name" value="Hlx-hairpin-Hlx_DNA-bd_motif"/>
</dbReference>
<dbReference type="InterPro" id="IPR013849">
    <property type="entry name" value="DNA_helicase_Holl-junc_RuvA_I"/>
</dbReference>
<evidence type="ECO:0000256" key="4">
    <source>
        <dbReference type="ARBA" id="ARBA00023172"/>
    </source>
</evidence>